<feature type="domain" description="HTH cro/C1-type" evidence="1">
    <location>
        <begin position="14"/>
        <end position="50"/>
    </location>
</feature>
<dbReference type="AlphaFoldDB" id="A0A4P7D1E8"/>
<dbReference type="PROSITE" id="PS50943">
    <property type="entry name" value="HTH_CROC1"/>
    <property type="match status" value="1"/>
</dbReference>
<organism evidence="2 3">
    <name type="scientific">Paraburkholderia pallida</name>
    <dbReference type="NCBI Taxonomy" id="2547399"/>
    <lineage>
        <taxon>Bacteria</taxon>
        <taxon>Pseudomonadati</taxon>
        <taxon>Pseudomonadota</taxon>
        <taxon>Betaproteobacteria</taxon>
        <taxon>Burkholderiales</taxon>
        <taxon>Burkholderiaceae</taxon>
        <taxon>Paraburkholderia</taxon>
    </lineage>
</organism>
<dbReference type="KEGG" id="ppai:E1956_31445"/>
<accession>A0A4P7D1E8</accession>
<dbReference type="Gene3D" id="1.10.260.40">
    <property type="entry name" value="lambda repressor-like DNA-binding domains"/>
    <property type="match status" value="1"/>
</dbReference>
<evidence type="ECO:0000259" key="1">
    <source>
        <dbReference type="PROSITE" id="PS50943"/>
    </source>
</evidence>
<sequence>MGHFVNIAMKPADLSYALARLGWTQVTFAEYSGYDRRTIGRWTRGESAIPLLVERHLDLLLAIRDRLP</sequence>
<dbReference type="Pfam" id="PF01381">
    <property type="entry name" value="HTH_3"/>
    <property type="match status" value="1"/>
</dbReference>
<proteinExistence type="predicted"/>
<gene>
    <name evidence="2" type="ORF">E1956_31445</name>
</gene>
<dbReference type="InterPro" id="IPR001387">
    <property type="entry name" value="Cro/C1-type_HTH"/>
</dbReference>
<dbReference type="InterPro" id="IPR010982">
    <property type="entry name" value="Lambda_DNA-bd_dom_sf"/>
</dbReference>
<dbReference type="CDD" id="cd00093">
    <property type="entry name" value="HTH_XRE"/>
    <property type="match status" value="1"/>
</dbReference>
<evidence type="ECO:0000313" key="3">
    <source>
        <dbReference type="Proteomes" id="UP000295727"/>
    </source>
</evidence>
<dbReference type="SUPFAM" id="SSF47413">
    <property type="entry name" value="lambda repressor-like DNA-binding domains"/>
    <property type="match status" value="1"/>
</dbReference>
<keyword evidence="3" id="KW-1185">Reference proteome</keyword>
<name>A0A4P7D1E8_9BURK</name>
<dbReference type="Proteomes" id="UP000295727">
    <property type="component" value="Chromosome 3"/>
</dbReference>
<dbReference type="EMBL" id="CP038150">
    <property type="protein sequence ID" value="QBR01678.1"/>
    <property type="molecule type" value="Genomic_DNA"/>
</dbReference>
<protein>
    <submittedName>
        <fullName evidence="2">XRE family transcriptional regulator</fullName>
    </submittedName>
</protein>
<evidence type="ECO:0000313" key="2">
    <source>
        <dbReference type="EMBL" id="QBR01678.1"/>
    </source>
</evidence>
<dbReference type="GO" id="GO:0003677">
    <property type="term" value="F:DNA binding"/>
    <property type="evidence" value="ECO:0007669"/>
    <property type="project" value="InterPro"/>
</dbReference>
<reference evidence="2 3" key="1">
    <citation type="submission" date="2019-03" db="EMBL/GenBank/DDBJ databases">
        <title>Paraburkholderia sp. 7MH5, isolated from subtropical forest soil.</title>
        <authorList>
            <person name="Gao Z.-H."/>
            <person name="Qiu L.-H."/>
        </authorList>
    </citation>
    <scope>NUCLEOTIDE SEQUENCE [LARGE SCALE GENOMIC DNA]</scope>
    <source>
        <strain evidence="2 3">7MH5</strain>
    </source>
</reference>
<dbReference type="OrthoDB" id="8909341at2"/>